<organism evidence="2 3">
    <name type="scientific">Nitrosococcus watsoni (strain C-113)</name>
    <dbReference type="NCBI Taxonomy" id="105559"/>
    <lineage>
        <taxon>Bacteria</taxon>
        <taxon>Pseudomonadati</taxon>
        <taxon>Pseudomonadota</taxon>
        <taxon>Gammaproteobacteria</taxon>
        <taxon>Chromatiales</taxon>
        <taxon>Chromatiaceae</taxon>
        <taxon>Nitrosococcus</taxon>
    </lineage>
</organism>
<evidence type="ECO:0000313" key="2">
    <source>
        <dbReference type="EMBL" id="ADJ28788.1"/>
    </source>
</evidence>
<protein>
    <recommendedName>
        <fullName evidence="4">CDP-alcohol phosphatidyltransferase</fullName>
    </recommendedName>
</protein>
<reference evidence="2 3" key="1">
    <citation type="submission" date="2010-06" db="EMBL/GenBank/DDBJ databases">
        <title>Complete sequence of chromosome of Nitrosococcus watsoni C-113.</title>
        <authorList>
            <consortium name="US DOE Joint Genome Institute"/>
            <person name="Lucas S."/>
            <person name="Copeland A."/>
            <person name="Lapidus A."/>
            <person name="Cheng J.-F."/>
            <person name="Bruce D."/>
            <person name="Goodwin L."/>
            <person name="Pitluck S."/>
            <person name="Malfatti S.A."/>
            <person name="Chain P.S.G."/>
            <person name="Land M."/>
            <person name="Hauser L."/>
            <person name="Kyrpides N."/>
            <person name="Ivanova N."/>
            <person name="Cambell M.A."/>
            <person name="Heidelberg J.F."/>
            <person name="Klotz M.G."/>
            <person name="Woyke T."/>
        </authorList>
    </citation>
    <scope>NUCLEOTIDE SEQUENCE [LARGE SCALE GENOMIC DNA]</scope>
    <source>
        <strain evidence="2 3">C-113</strain>
    </source>
</reference>
<keyword evidence="1" id="KW-0472">Membrane</keyword>
<dbReference type="InterPro" id="IPR043130">
    <property type="entry name" value="CDP-OH_PTrfase_TM_dom"/>
</dbReference>
<dbReference type="STRING" id="105559.Nwat_1948"/>
<dbReference type="HOGENOM" id="CLU_1128147_0_0_6"/>
<evidence type="ECO:0000256" key="1">
    <source>
        <dbReference type="SAM" id="Phobius"/>
    </source>
</evidence>
<evidence type="ECO:0008006" key="4">
    <source>
        <dbReference type="Google" id="ProtNLM"/>
    </source>
</evidence>
<dbReference type="Proteomes" id="UP000000393">
    <property type="component" value="Chromosome"/>
</dbReference>
<accession>D8K7B1</accession>
<dbReference type="RefSeq" id="WP_013220879.1">
    <property type="nucleotide sequence ID" value="NC_014315.1"/>
</dbReference>
<proteinExistence type="predicted"/>
<dbReference type="Pfam" id="PF01066">
    <property type="entry name" value="CDP-OH_P_transf"/>
    <property type="match status" value="1"/>
</dbReference>
<dbReference type="InterPro" id="IPR000462">
    <property type="entry name" value="CDP-OH_P_trans"/>
</dbReference>
<keyword evidence="1" id="KW-1133">Transmembrane helix</keyword>
<name>D8K7B1_NITWC</name>
<feature type="transmembrane region" description="Helical" evidence="1">
    <location>
        <begin position="215"/>
        <end position="236"/>
    </location>
</feature>
<keyword evidence="3" id="KW-1185">Reference proteome</keyword>
<dbReference type="KEGG" id="nwa:Nwat_1948"/>
<dbReference type="AlphaFoldDB" id="D8K7B1"/>
<dbReference type="GO" id="GO:0016780">
    <property type="term" value="F:phosphotransferase activity, for other substituted phosphate groups"/>
    <property type="evidence" value="ECO:0007669"/>
    <property type="project" value="InterPro"/>
</dbReference>
<keyword evidence="1" id="KW-0812">Transmembrane</keyword>
<dbReference type="Gene3D" id="1.20.120.1760">
    <property type="match status" value="1"/>
</dbReference>
<evidence type="ECO:0000313" key="3">
    <source>
        <dbReference type="Proteomes" id="UP000000393"/>
    </source>
</evidence>
<feature type="transmembrane region" description="Helical" evidence="1">
    <location>
        <begin position="137"/>
        <end position="161"/>
    </location>
</feature>
<feature type="transmembrane region" description="Helical" evidence="1">
    <location>
        <begin position="80"/>
        <end position="106"/>
    </location>
</feature>
<sequence>MAEGYHNHISRQKYRRFLIFQSLISVLLLAASAFYLQKVPAGYAYVILVIAFWLLGNHGFLICCLRVWRTPADWATLLRFFLSIAGLLVATFEEALLWIFIMLSLASLGDWLDGWLADRYGGTPQGAILDAETDQTLVFMLAVLGASVGGLALWVLLFPAYRYGYILLLEMFAIPADDPKPKAGGNFRGRVVCATIQVALLANLLPSLALPVKTLFSTLALGFLTYSFADDLFYQFKTRFAPFLRS</sequence>
<dbReference type="eggNOG" id="COG0558">
    <property type="taxonomic scope" value="Bacteria"/>
</dbReference>
<gene>
    <name evidence="2" type="ordered locus">Nwat_1948</name>
</gene>
<dbReference type="GO" id="GO:0008654">
    <property type="term" value="P:phospholipid biosynthetic process"/>
    <property type="evidence" value="ECO:0007669"/>
    <property type="project" value="InterPro"/>
</dbReference>
<feature type="transmembrane region" description="Helical" evidence="1">
    <location>
        <begin position="42"/>
        <end position="68"/>
    </location>
</feature>
<dbReference type="OrthoDB" id="5765416at2"/>
<dbReference type="EMBL" id="CP002086">
    <property type="protein sequence ID" value="ADJ28788.1"/>
    <property type="molecule type" value="Genomic_DNA"/>
</dbReference>
<dbReference type="GO" id="GO:0016020">
    <property type="term" value="C:membrane"/>
    <property type="evidence" value="ECO:0007669"/>
    <property type="project" value="InterPro"/>
</dbReference>
<feature type="transmembrane region" description="Helical" evidence="1">
    <location>
        <begin position="17"/>
        <end position="36"/>
    </location>
</feature>